<sequence length="94" mass="9888">MAFELEFLKRSLSTDDEGGGAASQRRLRTRGVAASINRVGQFVNDPSTDEGAATTNGEGGAAATGDERMKEELQRSDEGKIGDEGGFGSYGSRK</sequence>
<accession>A0A8T3BFV5</accession>
<evidence type="ECO:0000313" key="2">
    <source>
        <dbReference type="EMBL" id="KAI0509928.1"/>
    </source>
</evidence>
<evidence type="ECO:0000256" key="1">
    <source>
        <dbReference type="SAM" id="MobiDB-lite"/>
    </source>
</evidence>
<name>A0A8T3BFV5_DENNO</name>
<dbReference type="Proteomes" id="UP000829196">
    <property type="component" value="Unassembled WGS sequence"/>
</dbReference>
<organism evidence="2 3">
    <name type="scientific">Dendrobium nobile</name>
    <name type="common">Orchid</name>
    <dbReference type="NCBI Taxonomy" id="94219"/>
    <lineage>
        <taxon>Eukaryota</taxon>
        <taxon>Viridiplantae</taxon>
        <taxon>Streptophyta</taxon>
        <taxon>Embryophyta</taxon>
        <taxon>Tracheophyta</taxon>
        <taxon>Spermatophyta</taxon>
        <taxon>Magnoliopsida</taxon>
        <taxon>Liliopsida</taxon>
        <taxon>Asparagales</taxon>
        <taxon>Orchidaceae</taxon>
        <taxon>Epidendroideae</taxon>
        <taxon>Malaxideae</taxon>
        <taxon>Dendrobiinae</taxon>
        <taxon>Dendrobium</taxon>
    </lineage>
</organism>
<protein>
    <submittedName>
        <fullName evidence="2">Uncharacterized protein</fullName>
    </submittedName>
</protein>
<dbReference type="EMBL" id="JAGYWB010000009">
    <property type="protein sequence ID" value="KAI0509928.1"/>
    <property type="molecule type" value="Genomic_DNA"/>
</dbReference>
<feature type="compositionally biased region" description="Gly residues" evidence="1">
    <location>
        <begin position="84"/>
        <end position="94"/>
    </location>
</feature>
<feature type="compositionally biased region" description="Basic and acidic residues" evidence="1">
    <location>
        <begin position="65"/>
        <end position="83"/>
    </location>
</feature>
<dbReference type="AlphaFoldDB" id="A0A8T3BFV5"/>
<reference evidence="2" key="1">
    <citation type="journal article" date="2022" name="Front. Genet.">
        <title>Chromosome-Scale Assembly of the Dendrobium nobile Genome Provides Insights Into the Molecular Mechanism of the Biosynthesis of the Medicinal Active Ingredient of Dendrobium.</title>
        <authorList>
            <person name="Xu Q."/>
            <person name="Niu S.-C."/>
            <person name="Li K.-L."/>
            <person name="Zheng P.-J."/>
            <person name="Zhang X.-J."/>
            <person name="Jia Y."/>
            <person name="Liu Y."/>
            <person name="Niu Y.-X."/>
            <person name="Yu L.-H."/>
            <person name="Chen D.-F."/>
            <person name="Zhang G.-Q."/>
        </authorList>
    </citation>
    <scope>NUCLEOTIDE SEQUENCE</scope>
    <source>
        <tissue evidence="2">Leaf</tissue>
    </source>
</reference>
<proteinExistence type="predicted"/>
<feature type="region of interest" description="Disordered" evidence="1">
    <location>
        <begin position="10"/>
        <end position="94"/>
    </location>
</feature>
<evidence type="ECO:0000313" key="3">
    <source>
        <dbReference type="Proteomes" id="UP000829196"/>
    </source>
</evidence>
<gene>
    <name evidence="2" type="ORF">KFK09_010528</name>
</gene>
<comment type="caution">
    <text evidence="2">The sequence shown here is derived from an EMBL/GenBank/DDBJ whole genome shotgun (WGS) entry which is preliminary data.</text>
</comment>
<keyword evidence="3" id="KW-1185">Reference proteome</keyword>